<dbReference type="RefSeq" id="WP_346013560.1">
    <property type="nucleotide sequence ID" value="NZ_JAQYXP010000005.1"/>
</dbReference>
<reference evidence="1 2" key="1">
    <citation type="journal article" date="2023" name="PLoS ONE">
        <title>Complete genome assembly of Hawai'i environmental nontuberculous mycobacteria reveals unexpected co-isolation with methylobacteria.</title>
        <authorList>
            <person name="Hendrix J."/>
            <person name="Epperson L.E."/>
            <person name="Tong E.I."/>
            <person name="Chan Y.L."/>
            <person name="Hasan N.A."/>
            <person name="Dawrs S.N."/>
            <person name="Norton G.J."/>
            <person name="Virdi R."/>
            <person name="Crooks J.L."/>
            <person name="Chan E.D."/>
            <person name="Honda J.R."/>
            <person name="Strong M."/>
        </authorList>
    </citation>
    <scope>NUCLEOTIDE SEQUENCE [LARGE SCALE GENOMIC DNA]</scope>
    <source>
        <strain evidence="1 2">NJH_HI04-1</strain>
    </source>
</reference>
<name>A0ABV0A4E4_9HYPH</name>
<keyword evidence="2" id="KW-1185">Reference proteome</keyword>
<dbReference type="Proteomes" id="UP001407347">
    <property type="component" value="Unassembled WGS sequence"/>
</dbReference>
<organism evidence="1 2">
    <name type="scientific">Methylobacterium ajmalii</name>
    <dbReference type="NCBI Taxonomy" id="2738439"/>
    <lineage>
        <taxon>Bacteria</taxon>
        <taxon>Pseudomonadati</taxon>
        <taxon>Pseudomonadota</taxon>
        <taxon>Alphaproteobacteria</taxon>
        <taxon>Hyphomicrobiales</taxon>
        <taxon>Methylobacteriaceae</taxon>
        <taxon>Methylobacterium</taxon>
    </lineage>
</organism>
<dbReference type="EMBL" id="JAQYXP010000005">
    <property type="protein sequence ID" value="MEN3238259.1"/>
    <property type="molecule type" value="Genomic_DNA"/>
</dbReference>
<protein>
    <submittedName>
        <fullName evidence="1">Uncharacterized protein</fullName>
    </submittedName>
</protein>
<evidence type="ECO:0000313" key="1">
    <source>
        <dbReference type="EMBL" id="MEN3238259.1"/>
    </source>
</evidence>
<gene>
    <name evidence="1" type="ORF">PUR29_32955</name>
</gene>
<proteinExistence type="predicted"/>
<sequence length="71" mass="7997">MTGKWCGTCTWFDPIYVPVDETEEAVGLCEWPAERLPHSLRWGNRERLAVGPLEGENCPCHELKPEGRADG</sequence>
<evidence type="ECO:0000313" key="2">
    <source>
        <dbReference type="Proteomes" id="UP001407347"/>
    </source>
</evidence>
<comment type="caution">
    <text evidence="1">The sequence shown here is derived from an EMBL/GenBank/DDBJ whole genome shotgun (WGS) entry which is preliminary data.</text>
</comment>
<accession>A0ABV0A4E4</accession>